<dbReference type="EMBL" id="JBEPMY010000004">
    <property type="protein sequence ID" value="MET3754831.1"/>
    <property type="molecule type" value="Genomic_DNA"/>
</dbReference>
<dbReference type="GeneID" id="91148377"/>
<dbReference type="RefSeq" id="WP_168294717.1">
    <property type="nucleotide sequence ID" value="NZ_CP071604.1"/>
</dbReference>
<name>A0ABV2MED8_9HYPH</name>
<evidence type="ECO:0000313" key="2">
    <source>
        <dbReference type="Proteomes" id="UP001549077"/>
    </source>
</evidence>
<protein>
    <submittedName>
        <fullName evidence="1">Uncharacterized protein</fullName>
    </submittedName>
</protein>
<dbReference type="Proteomes" id="UP001549077">
    <property type="component" value="Unassembled WGS sequence"/>
</dbReference>
<organism evidence="1 2">
    <name type="scientific">Rhizobium binae</name>
    <dbReference type="NCBI Taxonomy" id="1138190"/>
    <lineage>
        <taxon>Bacteria</taxon>
        <taxon>Pseudomonadati</taxon>
        <taxon>Pseudomonadota</taxon>
        <taxon>Alphaproteobacteria</taxon>
        <taxon>Hyphomicrobiales</taxon>
        <taxon>Rhizobiaceae</taxon>
        <taxon>Rhizobium/Agrobacterium group</taxon>
        <taxon>Rhizobium</taxon>
    </lineage>
</organism>
<evidence type="ECO:0000313" key="1">
    <source>
        <dbReference type="EMBL" id="MET3754831.1"/>
    </source>
</evidence>
<gene>
    <name evidence="1" type="ORF">ABID08_002188</name>
</gene>
<sequence length="72" mass="7855">MNHREEAAAATSDDAADAVEARTLDAFRAMAADQRRKMIIRCVDISSGSSLLQGGLPLNVKDPPNREARRVF</sequence>
<keyword evidence="2" id="KW-1185">Reference proteome</keyword>
<comment type="caution">
    <text evidence="1">The sequence shown here is derived from an EMBL/GenBank/DDBJ whole genome shotgun (WGS) entry which is preliminary data.</text>
</comment>
<accession>A0ABV2MED8</accession>
<proteinExistence type="predicted"/>
<reference evidence="1 2" key="1">
    <citation type="submission" date="2024-06" db="EMBL/GenBank/DDBJ databases">
        <title>Genomic Encyclopedia of Type Strains, Phase IV (KMG-IV): sequencing the most valuable type-strain genomes for metagenomic binning, comparative biology and taxonomic classification.</title>
        <authorList>
            <person name="Goeker M."/>
        </authorList>
    </citation>
    <scope>NUCLEOTIDE SEQUENCE [LARGE SCALE GENOMIC DNA]</scope>
    <source>
        <strain evidence="1 2">DSM 29288</strain>
    </source>
</reference>